<evidence type="ECO:0000313" key="2">
    <source>
        <dbReference type="Proteomes" id="UP001622594"/>
    </source>
</evidence>
<accession>A0ABZ1LMX7</accession>
<dbReference type="RefSeq" id="WP_327166772.1">
    <property type="nucleotide sequence ID" value="NZ_CP108189.1"/>
</dbReference>
<evidence type="ECO:0000313" key="1">
    <source>
        <dbReference type="EMBL" id="WTR75892.1"/>
    </source>
</evidence>
<dbReference type="Pfam" id="PF19984">
    <property type="entry name" value="DUF6420"/>
    <property type="match status" value="1"/>
</dbReference>
<name>A0ABZ1LMX7_9ACTN</name>
<protein>
    <submittedName>
        <fullName evidence="1">DUF6420 family protein</fullName>
    </submittedName>
</protein>
<dbReference type="InterPro" id="IPR046305">
    <property type="entry name" value="DUF6420"/>
</dbReference>
<sequence>MTDHQGAAGPYIAYDGLPPLRSTETDLPLLHPYGPITPGRYLTPGGGRITIETTSAHHKVTVDHLGCDAQRTEPKEAAFKSLAFAAEGECLTAGCKHHAAFSEGNVYRMFEVRRGSIELTAFVRALLAIELGAFEPADRLFASTTAKAGEPTR</sequence>
<geneLocation type="plasmid" evidence="1 2">
    <name>unnamed1</name>
</geneLocation>
<keyword evidence="1" id="KW-0614">Plasmid</keyword>
<proteinExistence type="predicted"/>
<gene>
    <name evidence="1" type="ORF">OG814_42330</name>
</gene>
<organism evidence="1 2">
    <name type="scientific">Streptomyces zaomyceticus</name>
    <dbReference type="NCBI Taxonomy" id="68286"/>
    <lineage>
        <taxon>Bacteria</taxon>
        <taxon>Bacillati</taxon>
        <taxon>Actinomycetota</taxon>
        <taxon>Actinomycetes</taxon>
        <taxon>Kitasatosporales</taxon>
        <taxon>Streptomycetaceae</taxon>
        <taxon>Streptomyces</taxon>
    </lineage>
</organism>
<keyword evidence="2" id="KW-1185">Reference proteome</keyword>
<dbReference type="EMBL" id="CP108189">
    <property type="protein sequence ID" value="WTR75892.1"/>
    <property type="molecule type" value="Genomic_DNA"/>
</dbReference>
<dbReference type="Proteomes" id="UP001622594">
    <property type="component" value="Plasmid unnamed1"/>
</dbReference>
<reference evidence="1 2" key="1">
    <citation type="submission" date="2022-10" db="EMBL/GenBank/DDBJ databases">
        <title>The complete genomes of actinobacterial strains from the NBC collection.</title>
        <authorList>
            <person name="Joergensen T.S."/>
            <person name="Alvarez Arevalo M."/>
            <person name="Sterndorff E.B."/>
            <person name="Faurdal D."/>
            <person name="Vuksanovic O."/>
            <person name="Mourched A.-S."/>
            <person name="Charusanti P."/>
            <person name="Shaw S."/>
            <person name="Blin K."/>
            <person name="Weber T."/>
        </authorList>
    </citation>
    <scope>NUCLEOTIDE SEQUENCE [LARGE SCALE GENOMIC DNA]</scope>
    <source>
        <strain evidence="1 2">NBC_00123</strain>
        <plasmid evidence="1 2">unnamed1</plasmid>
    </source>
</reference>